<keyword evidence="2" id="KW-0812">Transmembrane</keyword>
<gene>
    <name evidence="3" type="ORF">OS493_010963</name>
</gene>
<sequence>MKLNHQCGILKRDAHRPSPSHEQHSSQKAMIAHQDNLTDALNSLGLTKGSTHLSPEAKRYHENVALYMFIGLVAAFLFIATIIITVELYRSGRCAKSVKRKGDKGRTRLDNEDEDDEEDYSEIEMNDL</sequence>
<feature type="compositionally biased region" description="Basic and acidic residues" evidence="1">
    <location>
        <begin position="10"/>
        <end position="25"/>
    </location>
</feature>
<name>A0A9X0CZL6_9CNID</name>
<reference evidence="3" key="1">
    <citation type="submission" date="2023-01" db="EMBL/GenBank/DDBJ databases">
        <title>Genome assembly of the deep-sea coral Lophelia pertusa.</title>
        <authorList>
            <person name="Herrera S."/>
            <person name="Cordes E."/>
        </authorList>
    </citation>
    <scope>NUCLEOTIDE SEQUENCE</scope>
    <source>
        <strain evidence="3">USNM1676648</strain>
        <tissue evidence="3">Polyp</tissue>
    </source>
</reference>
<keyword evidence="2" id="KW-0472">Membrane</keyword>
<protein>
    <submittedName>
        <fullName evidence="3">Uncharacterized protein</fullName>
    </submittedName>
</protein>
<evidence type="ECO:0000256" key="2">
    <source>
        <dbReference type="SAM" id="Phobius"/>
    </source>
</evidence>
<dbReference type="OrthoDB" id="5971506at2759"/>
<dbReference type="EMBL" id="MU826354">
    <property type="protein sequence ID" value="KAJ7380248.1"/>
    <property type="molecule type" value="Genomic_DNA"/>
</dbReference>
<keyword evidence="4" id="KW-1185">Reference proteome</keyword>
<proteinExistence type="predicted"/>
<evidence type="ECO:0000313" key="4">
    <source>
        <dbReference type="Proteomes" id="UP001163046"/>
    </source>
</evidence>
<accession>A0A9X0CZL6</accession>
<feature type="transmembrane region" description="Helical" evidence="2">
    <location>
        <begin position="64"/>
        <end position="89"/>
    </location>
</feature>
<keyword evidence="2" id="KW-1133">Transmembrane helix</keyword>
<feature type="region of interest" description="Disordered" evidence="1">
    <location>
        <begin position="1"/>
        <end position="28"/>
    </location>
</feature>
<comment type="caution">
    <text evidence="3">The sequence shown here is derived from an EMBL/GenBank/DDBJ whole genome shotgun (WGS) entry which is preliminary data.</text>
</comment>
<dbReference type="Proteomes" id="UP001163046">
    <property type="component" value="Unassembled WGS sequence"/>
</dbReference>
<feature type="region of interest" description="Disordered" evidence="1">
    <location>
        <begin position="96"/>
        <end position="128"/>
    </location>
</feature>
<evidence type="ECO:0000256" key="1">
    <source>
        <dbReference type="SAM" id="MobiDB-lite"/>
    </source>
</evidence>
<dbReference type="AlphaFoldDB" id="A0A9X0CZL6"/>
<feature type="compositionally biased region" description="Acidic residues" evidence="1">
    <location>
        <begin position="111"/>
        <end position="128"/>
    </location>
</feature>
<organism evidence="3 4">
    <name type="scientific">Desmophyllum pertusum</name>
    <dbReference type="NCBI Taxonomy" id="174260"/>
    <lineage>
        <taxon>Eukaryota</taxon>
        <taxon>Metazoa</taxon>
        <taxon>Cnidaria</taxon>
        <taxon>Anthozoa</taxon>
        <taxon>Hexacorallia</taxon>
        <taxon>Scleractinia</taxon>
        <taxon>Caryophylliina</taxon>
        <taxon>Caryophylliidae</taxon>
        <taxon>Desmophyllum</taxon>
    </lineage>
</organism>
<evidence type="ECO:0000313" key="3">
    <source>
        <dbReference type="EMBL" id="KAJ7380248.1"/>
    </source>
</evidence>